<dbReference type="EMBL" id="FN649735">
    <property type="protein sequence ID" value="CBJ28160.1"/>
    <property type="molecule type" value="Genomic_DNA"/>
</dbReference>
<evidence type="ECO:0000313" key="3">
    <source>
        <dbReference type="Proteomes" id="UP000002630"/>
    </source>
</evidence>
<dbReference type="Proteomes" id="UP000002630">
    <property type="component" value="Linkage Group LG10"/>
</dbReference>
<feature type="compositionally biased region" description="Low complexity" evidence="1">
    <location>
        <begin position="121"/>
        <end position="133"/>
    </location>
</feature>
<dbReference type="AlphaFoldDB" id="D7G8Z9"/>
<name>D7G8Z9_ECTSI</name>
<protein>
    <submittedName>
        <fullName evidence="2">Uncharacterized protein</fullName>
    </submittedName>
</protein>
<evidence type="ECO:0000313" key="2">
    <source>
        <dbReference type="EMBL" id="CBJ28160.1"/>
    </source>
</evidence>
<sequence>MAEEKPMTVKERMAALARASGQSSAAPAPVPRASGAATGPSVAERLAKMRAGPADAPTGDAPRLVRTLTPHPGAPTVVTSMPGGAGDSSKSGGSSSVADRIASLSGSGSGKPSILPPSPSGRPAGSSVSPAAGKTSQHGEGEVSAPAEAPAASKLSPGLAARLNAMRSSTDYVPEGEEGEEEEETPPPPPALATSGSSSSFSKVSPGLAARMGKAFPIPMPGGEQPC</sequence>
<accession>D7G8Z9</accession>
<gene>
    <name evidence="2" type="ORF">Esi_0094_0022</name>
</gene>
<feature type="compositionally biased region" description="Low complexity" evidence="1">
    <location>
        <begin position="23"/>
        <end position="37"/>
    </location>
</feature>
<proteinExistence type="predicted"/>
<keyword evidence="3" id="KW-1185">Reference proteome</keyword>
<feature type="region of interest" description="Disordered" evidence="1">
    <location>
        <begin position="1"/>
        <end position="206"/>
    </location>
</feature>
<organism evidence="2 3">
    <name type="scientific">Ectocarpus siliculosus</name>
    <name type="common">Brown alga</name>
    <name type="synonym">Conferva siliculosa</name>
    <dbReference type="NCBI Taxonomy" id="2880"/>
    <lineage>
        <taxon>Eukaryota</taxon>
        <taxon>Sar</taxon>
        <taxon>Stramenopiles</taxon>
        <taxon>Ochrophyta</taxon>
        <taxon>PX clade</taxon>
        <taxon>Phaeophyceae</taxon>
        <taxon>Ectocarpales</taxon>
        <taxon>Ectocarpaceae</taxon>
        <taxon>Ectocarpus</taxon>
    </lineage>
</organism>
<evidence type="ECO:0000256" key="1">
    <source>
        <dbReference type="SAM" id="MobiDB-lite"/>
    </source>
</evidence>
<dbReference type="EMBL" id="FN649181">
    <property type="protein sequence ID" value="CBJ28160.1"/>
    <property type="molecule type" value="Genomic_DNA"/>
</dbReference>
<feature type="compositionally biased region" description="Acidic residues" evidence="1">
    <location>
        <begin position="174"/>
        <end position="185"/>
    </location>
</feature>
<dbReference type="InParanoid" id="D7G8Z9"/>
<reference evidence="2 3" key="1">
    <citation type="journal article" date="2010" name="Nature">
        <title>The Ectocarpus genome and the independent evolution of multicellularity in brown algae.</title>
        <authorList>
            <person name="Cock J.M."/>
            <person name="Sterck L."/>
            <person name="Rouze P."/>
            <person name="Scornet D."/>
            <person name="Allen A.E."/>
            <person name="Amoutzias G."/>
            <person name="Anthouard V."/>
            <person name="Artiguenave F."/>
            <person name="Aury J.M."/>
            <person name="Badger J.H."/>
            <person name="Beszteri B."/>
            <person name="Billiau K."/>
            <person name="Bonnet E."/>
            <person name="Bothwell J.H."/>
            <person name="Bowler C."/>
            <person name="Boyen C."/>
            <person name="Brownlee C."/>
            <person name="Carrano C.J."/>
            <person name="Charrier B."/>
            <person name="Cho G.Y."/>
            <person name="Coelho S.M."/>
            <person name="Collen J."/>
            <person name="Corre E."/>
            <person name="Da Silva C."/>
            <person name="Delage L."/>
            <person name="Delaroque N."/>
            <person name="Dittami S.M."/>
            <person name="Doulbeau S."/>
            <person name="Elias M."/>
            <person name="Farnham G."/>
            <person name="Gachon C.M."/>
            <person name="Gschloessl B."/>
            <person name="Heesch S."/>
            <person name="Jabbari K."/>
            <person name="Jubin C."/>
            <person name="Kawai H."/>
            <person name="Kimura K."/>
            <person name="Kloareg B."/>
            <person name="Kupper F.C."/>
            <person name="Lang D."/>
            <person name="Le Bail A."/>
            <person name="Leblanc C."/>
            <person name="Lerouge P."/>
            <person name="Lohr M."/>
            <person name="Lopez P.J."/>
            <person name="Martens C."/>
            <person name="Maumus F."/>
            <person name="Michel G."/>
            <person name="Miranda-Saavedra D."/>
            <person name="Morales J."/>
            <person name="Moreau H."/>
            <person name="Motomura T."/>
            <person name="Nagasato C."/>
            <person name="Napoli C.A."/>
            <person name="Nelson D.R."/>
            <person name="Nyvall-Collen P."/>
            <person name="Peters A.F."/>
            <person name="Pommier C."/>
            <person name="Potin P."/>
            <person name="Poulain J."/>
            <person name="Quesneville H."/>
            <person name="Read B."/>
            <person name="Rensing S.A."/>
            <person name="Ritter A."/>
            <person name="Rousvoal S."/>
            <person name="Samanta M."/>
            <person name="Samson G."/>
            <person name="Schroeder D.C."/>
            <person name="Segurens B."/>
            <person name="Strittmatter M."/>
            <person name="Tonon T."/>
            <person name="Tregear J.W."/>
            <person name="Valentin K."/>
            <person name="von Dassow P."/>
            <person name="Yamagishi T."/>
            <person name="Van de Peer Y."/>
            <person name="Wincker P."/>
        </authorList>
    </citation>
    <scope>NUCLEOTIDE SEQUENCE [LARGE SCALE GENOMIC DNA]</scope>
    <source>
        <strain evidence="3">Ec32 / CCAP1310/4</strain>
    </source>
</reference>
<feature type="compositionally biased region" description="Low complexity" evidence="1">
    <location>
        <begin position="195"/>
        <end position="205"/>
    </location>
</feature>
<feature type="compositionally biased region" description="Basic and acidic residues" evidence="1">
    <location>
        <begin position="1"/>
        <end position="13"/>
    </location>
</feature>
<feature type="compositionally biased region" description="Low complexity" evidence="1">
    <location>
        <begin position="87"/>
        <end position="96"/>
    </location>
</feature>
<feature type="compositionally biased region" description="Low complexity" evidence="1">
    <location>
        <begin position="51"/>
        <end position="62"/>
    </location>
</feature>
<feature type="compositionally biased region" description="Low complexity" evidence="1">
    <location>
        <begin position="144"/>
        <end position="157"/>
    </location>
</feature>